<name>A0ABQ2KV23_9BACL</name>
<evidence type="ECO:0000256" key="1">
    <source>
        <dbReference type="SAM" id="Phobius"/>
    </source>
</evidence>
<reference evidence="3" key="1">
    <citation type="journal article" date="2019" name="Int. J. Syst. Evol. Microbiol.">
        <title>The Global Catalogue of Microorganisms (GCM) 10K type strain sequencing project: providing services to taxonomists for standard genome sequencing and annotation.</title>
        <authorList>
            <consortium name="The Broad Institute Genomics Platform"/>
            <consortium name="The Broad Institute Genome Sequencing Center for Infectious Disease"/>
            <person name="Wu L."/>
            <person name="Ma J."/>
        </authorList>
    </citation>
    <scope>NUCLEOTIDE SEQUENCE [LARGE SCALE GENOMIC DNA]</scope>
    <source>
        <strain evidence="3">CGMCC 1.6964</strain>
    </source>
</reference>
<accession>A0ABQ2KV23</accession>
<keyword evidence="1" id="KW-0472">Membrane</keyword>
<feature type="transmembrane region" description="Helical" evidence="1">
    <location>
        <begin position="17"/>
        <end position="37"/>
    </location>
</feature>
<organism evidence="2 3">
    <name type="scientific">Saccharibacillus kuerlensis</name>
    <dbReference type="NCBI Taxonomy" id="459527"/>
    <lineage>
        <taxon>Bacteria</taxon>
        <taxon>Bacillati</taxon>
        <taxon>Bacillota</taxon>
        <taxon>Bacilli</taxon>
        <taxon>Bacillales</taxon>
        <taxon>Paenibacillaceae</taxon>
        <taxon>Saccharibacillus</taxon>
    </lineage>
</organism>
<dbReference type="RefSeq" id="WP_018977966.1">
    <property type="nucleotide sequence ID" value="NZ_BMLN01000002.1"/>
</dbReference>
<sequence length="48" mass="5559">MTSYIEWFLPLCSGVNLFLMTCVLVLTGMTLWFRAAVNRSYDRGKSHE</sequence>
<dbReference type="Proteomes" id="UP000606653">
    <property type="component" value="Unassembled WGS sequence"/>
</dbReference>
<keyword evidence="1" id="KW-1133">Transmembrane helix</keyword>
<keyword evidence="3" id="KW-1185">Reference proteome</keyword>
<evidence type="ECO:0000313" key="2">
    <source>
        <dbReference type="EMBL" id="GGN94271.1"/>
    </source>
</evidence>
<protein>
    <submittedName>
        <fullName evidence="2">Uncharacterized protein</fullName>
    </submittedName>
</protein>
<gene>
    <name evidence="2" type="ORF">GCM10010969_08850</name>
</gene>
<comment type="caution">
    <text evidence="2">The sequence shown here is derived from an EMBL/GenBank/DDBJ whole genome shotgun (WGS) entry which is preliminary data.</text>
</comment>
<dbReference type="EMBL" id="BMLN01000002">
    <property type="protein sequence ID" value="GGN94271.1"/>
    <property type="molecule type" value="Genomic_DNA"/>
</dbReference>
<keyword evidence="1" id="KW-0812">Transmembrane</keyword>
<evidence type="ECO:0000313" key="3">
    <source>
        <dbReference type="Proteomes" id="UP000606653"/>
    </source>
</evidence>
<proteinExistence type="predicted"/>